<reference evidence="3" key="1">
    <citation type="submission" date="2014-09" db="EMBL/GenBank/DDBJ databases">
        <authorList>
            <person name="Sharma Rahul"/>
            <person name="Thines Marco"/>
        </authorList>
    </citation>
    <scope>NUCLEOTIDE SEQUENCE [LARGE SCALE GENOMIC DNA]</scope>
</reference>
<dbReference type="Proteomes" id="UP000054928">
    <property type="component" value="Unassembled WGS sequence"/>
</dbReference>
<keyword evidence="3" id="KW-1185">Reference proteome</keyword>
<dbReference type="EMBL" id="CCYD01003090">
    <property type="protein sequence ID" value="CEG49625.1"/>
    <property type="molecule type" value="Genomic_DNA"/>
</dbReference>
<evidence type="ECO:0000313" key="2">
    <source>
        <dbReference type="EMBL" id="CEG49625.1"/>
    </source>
</evidence>
<sequence length="106" mass="11057">MDASEALPTPTDVAMVDIASTDAVAIPLEQPVLFEPGELRLNTDNEQRASVPDSQPTMGTTADAANAEDVVTVSGTEAPKISDSSSVFPQCACESTLPIYGEVFNV</sequence>
<proteinExistence type="predicted"/>
<feature type="region of interest" description="Disordered" evidence="1">
    <location>
        <begin position="43"/>
        <end position="69"/>
    </location>
</feature>
<evidence type="ECO:0000256" key="1">
    <source>
        <dbReference type="SAM" id="MobiDB-lite"/>
    </source>
</evidence>
<dbReference type="RefSeq" id="XP_024585994.1">
    <property type="nucleotide sequence ID" value="XM_024720835.1"/>
</dbReference>
<dbReference type="GeneID" id="36402433"/>
<protein>
    <submittedName>
        <fullName evidence="2">Uncharacterized protein</fullName>
    </submittedName>
</protein>
<organism evidence="2 3">
    <name type="scientific">Plasmopara halstedii</name>
    <name type="common">Downy mildew of sunflower</name>
    <dbReference type="NCBI Taxonomy" id="4781"/>
    <lineage>
        <taxon>Eukaryota</taxon>
        <taxon>Sar</taxon>
        <taxon>Stramenopiles</taxon>
        <taxon>Oomycota</taxon>
        <taxon>Peronosporomycetes</taxon>
        <taxon>Peronosporales</taxon>
        <taxon>Peronosporaceae</taxon>
        <taxon>Plasmopara</taxon>
    </lineage>
</organism>
<dbReference type="AlphaFoldDB" id="A0A0P1B553"/>
<name>A0A0P1B553_PLAHL</name>
<evidence type="ECO:0000313" key="3">
    <source>
        <dbReference type="Proteomes" id="UP000054928"/>
    </source>
</evidence>
<accession>A0A0P1B553</accession>